<evidence type="ECO:0000313" key="2">
    <source>
        <dbReference type="Proteomes" id="UP001443914"/>
    </source>
</evidence>
<dbReference type="Proteomes" id="UP001443914">
    <property type="component" value="Unassembled WGS sequence"/>
</dbReference>
<accession>A0AAW1IS71</accession>
<proteinExistence type="predicted"/>
<reference evidence="1" key="1">
    <citation type="submission" date="2024-03" db="EMBL/GenBank/DDBJ databases">
        <title>WGS assembly of Saponaria officinalis var. Norfolk2.</title>
        <authorList>
            <person name="Jenkins J."/>
            <person name="Shu S."/>
            <person name="Grimwood J."/>
            <person name="Barry K."/>
            <person name="Goodstein D."/>
            <person name="Schmutz J."/>
            <person name="Leebens-Mack J."/>
            <person name="Osbourn A."/>
        </authorList>
    </citation>
    <scope>NUCLEOTIDE SEQUENCE [LARGE SCALE GENOMIC DNA]</scope>
    <source>
        <strain evidence="1">JIC</strain>
    </source>
</reference>
<protein>
    <submittedName>
        <fullName evidence="1">Uncharacterized protein</fullName>
    </submittedName>
</protein>
<dbReference type="EMBL" id="JBDFQZ010000009">
    <property type="protein sequence ID" value="KAK9692403.1"/>
    <property type="molecule type" value="Genomic_DNA"/>
</dbReference>
<evidence type="ECO:0000313" key="1">
    <source>
        <dbReference type="EMBL" id="KAK9692403.1"/>
    </source>
</evidence>
<gene>
    <name evidence="1" type="ORF">RND81_09G261800</name>
</gene>
<organism evidence="1 2">
    <name type="scientific">Saponaria officinalis</name>
    <name type="common">Common soapwort</name>
    <name type="synonym">Lychnis saponaria</name>
    <dbReference type="NCBI Taxonomy" id="3572"/>
    <lineage>
        <taxon>Eukaryota</taxon>
        <taxon>Viridiplantae</taxon>
        <taxon>Streptophyta</taxon>
        <taxon>Embryophyta</taxon>
        <taxon>Tracheophyta</taxon>
        <taxon>Spermatophyta</taxon>
        <taxon>Magnoliopsida</taxon>
        <taxon>eudicotyledons</taxon>
        <taxon>Gunneridae</taxon>
        <taxon>Pentapetalae</taxon>
        <taxon>Caryophyllales</taxon>
        <taxon>Caryophyllaceae</taxon>
        <taxon>Caryophylleae</taxon>
        <taxon>Saponaria</taxon>
    </lineage>
</organism>
<keyword evidence="2" id="KW-1185">Reference proteome</keyword>
<sequence>MVASSAGYNRSSKASRRLCNKGEHQISLWSASTLFKRHHKPILLSAKPKFVIPGTQDSFPSFQQLKNALSSASTHIEIHLI</sequence>
<name>A0AAW1IS71_SAPOF</name>
<comment type="caution">
    <text evidence="1">The sequence shown here is derived from an EMBL/GenBank/DDBJ whole genome shotgun (WGS) entry which is preliminary data.</text>
</comment>
<dbReference type="AlphaFoldDB" id="A0AAW1IS71"/>